<accession>A1K5U6</accession>
<comment type="subcellular location">
    <subcellularLocation>
        <location evidence="2">Cell inner membrane</location>
        <topology evidence="2">Multi-pass membrane protein</topology>
    </subcellularLocation>
</comment>
<dbReference type="SUPFAM" id="SSF47384">
    <property type="entry name" value="Homodimeric domain of signal transducing histidine kinase"/>
    <property type="match status" value="1"/>
</dbReference>
<dbReference type="Gene3D" id="3.40.50.2300">
    <property type="match status" value="1"/>
</dbReference>
<proteinExistence type="predicted"/>
<dbReference type="GO" id="GO:0000156">
    <property type="term" value="F:phosphorelay response regulator activity"/>
    <property type="evidence" value="ECO:0007669"/>
    <property type="project" value="TreeGrafter"/>
</dbReference>
<dbReference type="PANTHER" id="PTHR42878">
    <property type="entry name" value="TWO-COMPONENT HISTIDINE KINASE"/>
    <property type="match status" value="1"/>
</dbReference>
<dbReference type="Pfam" id="PF00072">
    <property type="entry name" value="Response_reg"/>
    <property type="match status" value="1"/>
</dbReference>
<dbReference type="Pfam" id="PF13185">
    <property type="entry name" value="GAF_2"/>
    <property type="match status" value="1"/>
</dbReference>
<dbReference type="SMART" id="SM00388">
    <property type="entry name" value="HisKA"/>
    <property type="match status" value="1"/>
</dbReference>
<dbReference type="InterPro" id="IPR003661">
    <property type="entry name" value="HisK_dim/P_dom"/>
</dbReference>
<evidence type="ECO:0000256" key="1">
    <source>
        <dbReference type="ARBA" id="ARBA00000085"/>
    </source>
</evidence>
<evidence type="ECO:0000256" key="6">
    <source>
        <dbReference type="ARBA" id="ARBA00022777"/>
    </source>
</evidence>
<evidence type="ECO:0000256" key="4">
    <source>
        <dbReference type="ARBA" id="ARBA00022553"/>
    </source>
</evidence>
<dbReference type="CDD" id="cd00082">
    <property type="entry name" value="HisKA"/>
    <property type="match status" value="1"/>
</dbReference>
<evidence type="ECO:0000313" key="10">
    <source>
        <dbReference type="EMBL" id="CAL94201.1"/>
    </source>
</evidence>
<dbReference type="InterPro" id="IPR036890">
    <property type="entry name" value="HATPase_C_sf"/>
</dbReference>
<evidence type="ECO:0000256" key="5">
    <source>
        <dbReference type="ARBA" id="ARBA00022679"/>
    </source>
</evidence>
<dbReference type="InterPro" id="IPR029016">
    <property type="entry name" value="GAF-like_dom_sf"/>
</dbReference>
<dbReference type="PRINTS" id="PR00344">
    <property type="entry name" value="BCTRLSENSOR"/>
</dbReference>
<dbReference type="Gene3D" id="3.30.450.40">
    <property type="match status" value="1"/>
</dbReference>
<sequence length="539" mass="59832">MSRLRILHIEDDHDDADLIHHAATRLGVPPDWTMAESRPAFLEALTGRDFDLVLSDSRVPGMDGQEAMRLVRERHPDLPFVFVSGTDDPLWVEQCFRQGAYDHVSKDQLWRLVPVLQGVGAEAERRRLARLARAHALLVEIVKQLSLARSLDAVVDIVKSGARQLNGADGATFVLREGDHCHYVAEDAIGPLWQGRRFPLRACISGWAMLEGRAAVVPDIYADERIPADAYRPTFVKSLVMVPIRAEAPIGAIGNYWAHPHEATPEEVELIQALADSTSLALENLSLYRDLERRVRDRTRRLQAANAELEAFSSSVSHDLRAPLRTIQGYADLLATRVDPPLEGTPLSYVERMRSSARRMQVLIEDLLKLSKVSRTELHTLPVPLGRIAADVIASLRNVSPPREHLRISIDETLQAEGDPGLLTIALENLLSNAWKYTANTESPTIEFFSEKFPGSATVFTVRDNGVGFDMALADELFQPFHRLHPEAEFSGTGIGLTIVQRIIHKHGGHIWAEATPGDGAVFRFTLPAPASRCSTAFD</sequence>
<protein>
    <recommendedName>
        <fullName evidence="3">histidine kinase</fullName>
        <ecNumber evidence="3">2.7.13.3</ecNumber>
    </recommendedName>
</protein>
<keyword evidence="11" id="KW-1185">Reference proteome</keyword>
<dbReference type="EC" id="2.7.13.3" evidence="3"/>
<dbReference type="SUPFAM" id="SSF55874">
    <property type="entry name" value="ATPase domain of HSP90 chaperone/DNA topoisomerase II/histidine kinase"/>
    <property type="match status" value="1"/>
</dbReference>
<dbReference type="InterPro" id="IPR005467">
    <property type="entry name" value="His_kinase_dom"/>
</dbReference>
<dbReference type="EMBL" id="AM406670">
    <property type="protein sequence ID" value="CAL94201.1"/>
    <property type="molecule type" value="Genomic_DNA"/>
</dbReference>
<evidence type="ECO:0000256" key="7">
    <source>
        <dbReference type="PROSITE-ProRule" id="PRU00169"/>
    </source>
</evidence>
<evidence type="ECO:0000256" key="2">
    <source>
        <dbReference type="ARBA" id="ARBA00004429"/>
    </source>
</evidence>
<dbReference type="SUPFAM" id="SSF52172">
    <property type="entry name" value="CheY-like"/>
    <property type="match status" value="1"/>
</dbReference>
<dbReference type="AlphaFoldDB" id="A1K5U6"/>
<keyword evidence="6" id="KW-0418">Kinase</keyword>
<name>A1K5U6_AZOSB</name>
<dbReference type="SMART" id="SM00065">
    <property type="entry name" value="GAF"/>
    <property type="match status" value="1"/>
</dbReference>
<dbReference type="SMART" id="SM00387">
    <property type="entry name" value="HATPase_c"/>
    <property type="match status" value="1"/>
</dbReference>
<dbReference type="KEGG" id="azo:azo1584"/>
<reference evidence="10 11" key="1">
    <citation type="journal article" date="2006" name="Nat. Biotechnol.">
        <title>Complete genome of the mutualistic, N2-fixing grass endophyte Azoarcus sp. strain BH72.</title>
        <authorList>
            <person name="Krause A."/>
            <person name="Ramakumar A."/>
            <person name="Bartels D."/>
            <person name="Battistoni F."/>
            <person name="Bekel T."/>
            <person name="Boch J."/>
            <person name="Boehm M."/>
            <person name="Friedrich F."/>
            <person name="Hurek T."/>
            <person name="Krause L."/>
            <person name="Linke B."/>
            <person name="McHardy A.C."/>
            <person name="Sarkar A."/>
            <person name="Schneiker S."/>
            <person name="Syed A.A."/>
            <person name="Thauer R."/>
            <person name="Vorhoelter F.-J."/>
            <person name="Weidner S."/>
            <person name="Puehler A."/>
            <person name="Reinhold-Hurek B."/>
            <person name="Kaiser O."/>
            <person name="Goesmann A."/>
        </authorList>
    </citation>
    <scope>NUCLEOTIDE SEQUENCE [LARGE SCALE GENOMIC DNA]</scope>
    <source>
        <strain evidence="10 11">BH72</strain>
    </source>
</reference>
<organism evidence="10 11">
    <name type="scientific">Azoarcus sp. (strain BH72)</name>
    <dbReference type="NCBI Taxonomy" id="418699"/>
    <lineage>
        <taxon>Bacteria</taxon>
        <taxon>Pseudomonadati</taxon>
        <taxon>Pseudomonadota</taxon>
        <taxon>Betaproteobacteria</taxon>
        <taxon>Rhodocyclales</taxon>
        <taxon>Zoogloeaceae</taxon>
        <taxon>Azoarcus</taxon>
    </lineage>
</organism>
<dbReference type="Pfam" id="PF02518">
    <property type="entry name" value="HATPase_c"/>
    <property type="match status" value="1"/>
</dbReference>
<dbReference type="FunFam" id="3.30.565.10:FF:000006">
    <property type="entry name" value="Sensor histidine kinase WalK"/>
    <property type="match status" value="1"/>
</dbReference>
<dbReference type="GO" id="GO:0030295">
    <property type="term" value="F:protein kinase activator activity"/>
    <property type="evidence" value="ECO:0007669"/>
    <property type="project" value="TreeGrafter"/>
</dbReference>
<dbReference type="SUPFAM" id="SSF55781">
    <property type="entry name" value="GAF domain-like"/>
    <property type="match status" value="1"/>
</dbReference>
<evidence type="ECO:0000259" key="8">
    <source>
        <dbReference type="PROSITE" id="PS50109"/>
    </source>
</evidence>
<dbReference type="HOGENOM" id="CLU_000445_114_71_4"/>
<dbReference type="InterPro" id="IPR001789">
    <property type="entry name" value="Sig_transdc_resp-reg_receiver"/>
</dbReference>
<dbReference type="InterPro" id="IPR011006">
    <property type="entry name" value="CheY-like_superfamily"/>
</dbReference>
<dbReference type="eggNOG" id="COG4251">
    <property type="taxonomic scope" value="Bacteria"/>
</dbReference>
<dbReference type="GO" id="GO:0007234">
    <property type="term" value="P:osmosensory signaling via phosphorelay pathway"/>
    <property type="evidence" value="ECO:0007669"/>
    <property type="project" value="TreeGrafter"/>
</dbReference>
<dbReference type="InterPro" id="IPR036097">
    <property type="entry name" value="HisK_dim/P_sf"/>
</dbReference>
<dbReference type="GO" id="GO:0000155">
    <property type="term" value="F:phosphorelay sensor kinase activity"/>
    <property type="evidence" value="ECO:0007669"/>
    <property type="project" value="InterPro"/>
</dbReference>
<evidence type="ECO:0000256" key="3">
    <source>
        <dbReference type="ARBA" id="ARBA00012438"/>
    </source>
</evidence>
<dbReference type="RefSeq" id="WP_011765317.1">
    <property type="nucleotide sequence ID" value="NC_008702.1"/>
</dbReference>
<dbReference type="Pfam" id="PF00512">
    <property type="entry name" value="HisKA"/>
    <property type="match status" value="1"/>
</dbReference>
<feature type="domain" description="Histidine kinase" evidence="8">
    <location>
        <begin position="315"/>
        <end position="531"/>
    </location>
</feature>
<keyword evidence="4 7" id="KW-0597">Phosphoprotein</keyword>
<feature type="domain" description="Response regulatory" evidence="9">
    <location>
        <begin position="5"/>
        <end position="121"/>
    </location>
</feature>
<evidence type="ECO:0000313" key="11">
    <source>
        <dbReference type="Proteomes" id="UP000002588"/>
    </source>
</evidence>
<dbReference type="InterPro" id="IPR003594">
    <property type="entry name" value="HATPase_dom"/>
</dbReference>
<keyword evidence="5 10" id="KW-0808">Transferase</keyword>
<gene>
    <name evidence="10" type="ordered locus">azo1584</name>
</gene>
<dbReference type="SMART" id="SM00448">
    <property type="entry name" value="REC"/>
    <property type="match status" value="1"/>
</dbReference>
<dbReference type="InterPro" id="IPR004358">
    <property type="entry name" value="Sig_transdc_His_kin-like_C"/>
</dbReference>
<comment type="catalytic activity">
    <reaction evidence="1">
        <text>ATP + protein L-histidine = ADP + protein N-phospho-L-histidine.</text>
        <dbReference type="EC" id="2.7.13.3"/>
    </reaction>
</comment>
<dbReference type="Gene3D" id="3.30.565.10">
    <property type="entry name" value="Histidine kinase-like ATPase, C-terminal domain"/>
    <property type="match status" value="1"/>
</dbReference>
<dbReference type="CDD" id="cd00156">
    <property type="entry name" value="REC"/>
    <property type="match status" value="1"/>
</dbReference>
<dbReference type="STRING" id="62928.azo1584"/>
<feature type="modified residue" description="4-aspartylphosphate" evidence="7">
    <location>
        <position position="56"/>
    </location>
</feature>
<dbReference type="InterPro" id="IPR003018">
    <property type="entry name" value="GAF"/>
</dbReference>
<dbReference type="PROSITE" id="PS50110">
    <property type="entry name" value="RESPONSE_REGULATORY"/>
    <property type="match status" value="1"/>
</dbReference>
<dbReference type="GO" id="GO:0005886">
    <property type="term" value="C:plasma membrane"/>
    <property type="evidence" value="ECO:0007669"/>
    <property type="project" value="UniProtKB-SubCell"/>
</dbReference>
<dbReference type="PROSITE" id="PS50109">
    <property type="entry name" value="HIS_KIN"/>
    <property type="match status" value="1"/>
</dbReference>
<evidence type="ECO:0000259" key="9">
    <source>
        <dbReference type="PROSITE" id="PS50110"/>
    </source>
</evidence>
<dbReference type="Proteomes" id="UP000002588">
    <property type="component" value="Chromosome"/>
</dbReference>
<dbReference type="Gene3D" id="1.10.287.130">
    <property type="match status" value="1"/>
</dbReference>
<dbReference type="PANTHER" id="PTHR42878:SF15">
    <property type="entry name" value="BACTERIOPHYTOCHROME"/>
    <property type="match status" value="1"/>
</dbReference>
<dbReference type="InterPro" id="IPR050351">
    <property type="entry name" value="BphY/WalK/GraS-like"/>
</dbReference>